<dbReference type="PANTHER" id="PTHR38926:SF72">
    <property type="entry name" value="IM:7136021-RELATED"/>
    <property type="match status" value="1"/>
</dbReference>
<dbReference type="InterPro" id="IPR032675">
    <property type="entry name" value="LRR_dom_sf"/>
</dbReference>
<dbReference type="Proteomes" id="UP000308652">
    <property type="component" value="Unassembled WGS sequence"/>
</dbReference>
<evidence type="ECO:0000313" key="1">
    <source>
        <dbReference type="EMBL" id="TFK31154.1"/>
    </source>
</evidence>
<dbReference type="OrthoDB" id="3155440at2759"/>
<organism evidence="1 2">
    <name type="scientific">Crucibulum laeve</name>
    <dbReference type="NCBI Taxonomy" id="68775"/>
    <lineage>
        <taxon>Eukaryota</taxon>
        <taxon>Fungi</taxon>
        <taxon>Dikarya</taxon>
        <taxon>Basidiomycota</taxon>
        <taxon>Agaricomycotina</taxon>
        <taxon>Agaricomycetes</taxon>
        <taxon>Agaricomycetidae</taxon>
        <taxon>Agaricales</taxon>
        <taxon>Agaricineae</taxon>
        <taxon>Nidulariaceae</taxon>
        <taxon>Crucibulum</taxon>
    </lineage>
</organism>
<dbReference type="STRING" id="68775.A0A5C3LDN8"/>
<dbReference type="PANTHER" id="PTHR38926">
    <property type="entry name" value="F-BOX DOMAIN CONTAINING PROTEIN, EXPRESSED"/>
    <property type="match status" value="1"/>
</dbReference>
<evidence type="ECO:0000313" key="2">
    <source>
        <dbReference type="Proteomes" id="UP000308652"/>
    </source>
</evidence>
<sequence>MKDGITPVVTPFSLSHSAATPDAQSGRRSHYFDQRHTDGPVLHNGLETSPAFALNSLLDASFLKAKHVQSPLDLIPNEILSLILEHGYFEHDSGDDTFRLVMSQTSRRWREAVIHTPSLWSIYHISQGNIDRMLDLLPLHLHRSKDYPLDVQLNAFWDADLTEAVMEHFLSHSQRWRSLSLTTPNPRVLSHIQEASTPILESLKISQFSSDKNSTIRTPIFCGGALPKLSHLSLRNINFHQLGLPFKQLTSLEIRGYGRWPNYDDLNEILGGSESLRRLTVHIKPAEVLRDVDIQDRPPIRLPALQTFEVYTSEWLTDNISAFIQLFSCPALQTLTVHDSLGCTGPNANQDIVRFCDAPTAPTLRNTASLPSLSIWASSIHTAWQVLSPSTRLSKLELRDIFWPPQLKLAEVFAGMRWLETLVIQSFNPTCALREWFEGEEVDTPTLITIPSLRTLDITITLDHYAKADEDAARFLRLFALPALQSLALRNLNAKEWEHIVSAFSANAHEYPALSSLALADVTDVLSNQPSPVEAFPRLQQLSLSNVGSNEFTRHLLCEETSSENGPMPVWPWLNTLKICGDANASKPLLHRAITARKNAGHPISKLVVDKFFQTNPESWEWLKENIDLVETS</sequence>
<reference evidence="1 2" key="1">
    <citation type="journal article" date="2019" name="Nat. Ecol. Evol.">
        <title>Megaphylogeny resolves global patterns of mushroom evolution.</title>
        <authorList>
            <person name="Varga T."/>
            <person name="Krizsan K."/>
            <person name="Foldi C."/>
            <person name="Dima B."/>
            <person name="Sanchez-Garcia M."/>
            <person name="Sanchez-Ramirez S."/>
            <person name="Szollosi G.J."/>
            <person name="Szarkandi J.G."/>
            <person name="Papp V."/>
            <person name="Albert L."/>
            <person name="Andreopoulos W."/>
            <person name="Angelini C."/>
            <person name="Antonin V."/>
            <person name="Barry K.W."/>
            <person name="Bougher N.L."/>
            <person name="Buchanan P."/>
            <person name="Buyck B."/>
            <person name="Bense V."/>
            <person name="Catcheside P."/>
            <person name="Chovatia M."/>
            <person name="Cooper J."/>
            <person name="Damon W."/>
            <person name="Desjardin D."/>
            <person name="Finy P."/>
            <person name="Geml J."/>
            <person name="Haridas S."/>
            <person name="Hughes K."/>
            <person name="Justo A."/>
            <person name="Karasinski D."/>
            <person name="Kautmanova I."/>
            <person name="Kiss B."/>
            <person name="Kocsube S."/>
            <person name="Kotiranta H."/>
            <person name="LaButti K.M."/>
            <person name="Lechner B.E."/>
            <person name="Liimatainen K."/>
            <person name="Lipzen A."/>
            <person name="Lukacs Z."/>
            <person name="Mihaltcheva S."/>
            <person name="Morgado L.N."/>
            <person name="Niskanen T."/>
            <person name="Noordeloos M.E."/>
            <person name="Ohm R.A."/>
            <person name="Ortiz-Santana B."/>
            <person name="Ovrebo C."/>
            <person name="Racz N."/>
            <person name="Riley R."/>
            <person name="Savchenko A."/>
            <person name="Shiryaev A."/>
            <person name="Soop K."/>
            <person name="Spirin V."/>
            <person name="Szebenyi C."/>
            <person name="Tomsovsky M."/>
            <person name="Tulloss R.E."/>
            <person name="Uehling J."/>
            <person name="Grigoriev I.V."/>
            <person name="Vagvolgyi C."/>
            <person name="Papp T."/>
            <person name="Martin F.M."/>
            <person name="Miettinen O."/>
            <person name="Hibbett D.S."/>
            <person name="Nagy L.G."/>
        </authorList>
    </citation>
    <scope>NUCLEOTIDE SEQUENCE [LARGE SCALE GENOMIC DNA]</scope>
    <source>
        <strain evidence="1 2">CBS 166.37</strain>
    </source>
</reference>
<accession>A0A5C3LDN8</accession>
<name>A0A5C3LDN8_9AGAR</name>
<dbReference type="EMBL" id="ML213863">
    <property type="protein sequence ID" value="TFK31154.1"/>
    <property type="molecule type" value="Genomic_DNA"/>
</dbReference>
<dbReference type="Gene3D" id="3.80.10.10">
    <property type="entry name" value="Ribonuclease Inhibitor"/>
    <property type="match status" value="2"/>
</dbReference>
<proteinExistence type="predicted"/>
<protein>
    <submittedName>
        <fullName evidence="1">Uncharacterized protein</fullName>
    </submittedName>
</protein>
<gene>
    <name evidence="1" type="ORF">BDQ12DRAFT_694495</name>
</gene>
<dbReference type="SUPFAM" id="SSF52058">
    <property type="entry name" value="L domain-like"/>
    <property type="match status" value="1"/>
</dbReference>
<keyword evidence="2" id="KW-1185">Reference proteome</keyword>
<dbReference type="AlphaFoldDB" id="A0A5C3LDN8"/>